<dbReference type="CDD" id="cd04647">
    <property type="entry name" value="LbH_MAT_like"/>
    <property type="match status" value="1"/>
</dbReference>
<dbReference type="InterPro" id="IPR051159">
    <property type="entry name" value="Hexapeptide_acetyltransf"/>
</dbReference>
<dbReference type="Gene3D" id="2.160.10.10">
    <property type="entry name" value="Hexapeptide repeat proteins"/>
    <property type="match status" value="1"/>
</dbReference>
<dbReference type="PROSITE" id="PS00101">
    <property type="entry name" value="HEXAPEP_TRANSFERASES"/>
    <property type="match status" value="1"/>
</dbReference>
<keyword evidence="1" id="KW-0808">Transferase</keyword>
<gene>
    <name evidence="4" type="ORF">ABC977_04265</name>
</gene>
<dbReference type="Proteomes" id="UP001564408">
    <property type="component" value="Unassembled WGS sequence"/>
</dbReference>
<dbReference type="InterPro" id="IPR001451">
    <property type="entry name" value="Hexapep"/>
</dbReference>
<dbReference type="PANTHER" id="PTHR23416:SF78">
    <property type="entry name" value="LIPOPOLYSACCHARIDE BIOSYNTHESIS O-ACETYL TRANSFERASE WBBJ-RELATED"/>
    <property type="match status" value="1"/>
</dbReference>
<accession>A0ABV4BCT3</accession>
<dbReference type="InterPro" id="IPR011004">
    <property type="entry name" value="Trimer_LpxA-like_sf"/>
</dbReference>
<dbReference type="SUPFAM" id="SSF51161">
    <property type="entry name" value="Trimeric LpxA-like enzymes"/>
    <property type="match status" value="1"/>
</dbReference>
<keyword evidence="5" id="KW-1185">Reference proteome</keyword>
<evidence type="ECO:0000256" key="3">
    <source>
        <dbReference type="ARBA" id="ARBA00023315"/>
    </source>
</evidence>
<evidence type="ECO:0000313" key="5">
    <source>
        <dbReference type="Proteomes" id="UP001564408"/>
    </source>
</evidence>
<keyword evidence="2" id="KW-0677">Repeat</keyword>
<dbReference type="PANTHER" id="PTHR23416">
    <property type="entry name" value="SIALIC ACID SYNTHASE-RELATED"/>
    <property type="match status" value="1"/>
</dbReference>
<keyword evidence="3" id="KW-0012">Acyltransferase</keyword>
<name>A0ABV4BCT3_9GAMM</name>
<dbReference type="Pfam" id="PF00132">
    <property type="entry name" value="Hexapep"/>
    <property type="match status" value="1"/>
</dbReference>
<dbReference type="InterPro" id="IPR018357">
    <property type="entry name" value="Hexapep_transf_CS"/>
</dbReference>
<evidence type="ECO:0000256" key="1">
    <source>
        <dbReference type="ARBA" id="ARBA00022679"/>
    </source>
</evidence>
<dbReference type="RefSeq" id="WP_369666006.1">
    <property type="nucleotide sequence ID" value="NZ_JBDKXB010000004.1"/>
</dbReference>
<comment type="caution">
    <text evidence="4">The sequence shown here is derived from an EMBL/GenBank/DDBJ whole genome shotgun (WGS) entry which is preliminary data.</text>
</comment>
<proteinExistence type="predicted"/>
<sequence>MPEPVRVHPGIDKVGERTRIAPDVSVLRFGPGGRGIEIGSDCTLYTAVRLVIGDPGQYRHTGLAIGDRVHVNVAAYLSGEGGLTIGDDCLIGPHARLLSAGHEIDDGEPVIARAPLTYGPIAIGCGAWIGAGATLLPGVSIGRGAVVGAGAVVTRSVPDFAVFAGVPARAIRYRRGFEPSGLNGLVAWLRSRRRAGQRSGPSG</sequence>
<organism evidence="4 5">
    <name type="scientific">Thioalkalicoccus limnaeus</name>
    <dbReference type="NCBI Taxonomy" id="120681"/>
    <lineage>
        <taxon>Bacteria</taxon>
        <taxon>Pseudomonadati</taxon>
        <taxon>Pseudomonadota</taxon>
        <taxon>Gammaproteobacteria</taxon>
        <taxon>Chromatiales</taxon>
        <taxon>Chromatiaceae</taxon>
        <taxon>Thioalkalicoccus</taxon>
    </lineage>
</organism>
<evidence type="ECO:0000256" key="2">
    <source>
        <dbReference type="ARBA" id="ARBA00022737"/>
    </source>
</evidence>
<dbReference type="EMBL" id="JBDKXB010000004">
    <property type="protein sequence ID" value="MEY6431619.1"/>
    <property type="molecule type" value="Genomic_DNA"/>
</dbReference>
<protein>
    <submittedName>
        <fullName evidence="4">DapH/DapD/GlmU-related protein</fullName>
    </submittedName>
</protein>
<reference evidence="4 5" key="1">
    <citation type="submission" date="2024-05" db="EMBL/GenBank/DDBJ databases">
        <title>Genome Sequence and Characterization of the New Strain Purple Sulfur Bacterium of Genus Thioalkalicoccus.</title>
        <authorList>
            <person name="Bryantseva I.A."/>
            <person name="Kyndt J.A."/>
            <person name="Imhoff J.F."/>
        </authorList>
    </citation>
    <scope>NUCLEOTIDE SEQUENCE [LARGE SCALE GENOMIC DNA]</scope>
    <source>
        <strain evidence="4 5">Um2</strain>
    </source>
</reference>
<evidence type="ECO:0000313" key="4">
    <source>
        <dbReference type="EMBL" id="MEY6431619.1"/>
    </source>
</evidence>